<feature type="compositionally biased region" description="Polar residues" evidence="1">
    <location>
        <begin position="1"/>
        <end position="19"/>
    </location>
</feature>
<dbReference type="EMBL" id="CCYA01000276">
    <property type="protein sequence ID" value="CEH18939.1"/>
    <property type="molecule type" value="Genomic_DNA"/>
</dbReference>
<proteinExistence type="predicted"/>
<evidence type="ECO:0000313" key="2">
    <source>
        <dbReference type="EMBL" id="CEH18939.1"/>
    </source>
</evidence>
<accession>A0A0P1BQ26</accession>
<protein>
    <submittedName>
        <fullName evidence="2">Uncharacterized protein</fullName>
    </submittedName>
</protein>
<dbReference type="Proteomes" id="UP000054845">
    <property type="component" value="Unassembled WGS sequence"/>
</dbReference>
<name>A0A0P1BQ26_9BASI</name>
<reference evidence="2 3" key="1">
    <citation type="submission" date="2014-09" db="EMBL/GenBank/DDBJ databases">
        <authorList>
            <person name="Magalhaes I.L.F."/>
            <person name="Oliveira U."/>
            <person name="Santos F.R."/>
            <person name="Vidigal T.H.D.A."/>
            <person name="Brescovit A.D."/>
            <person name="Santos A.J."/>
        </authorList>
    </citation>
    <scope>NUCLEOTIDE SEQUENCE [LARGE SCALE GENOMIC DNA]</scope>
</reference>
<organism evidence="2 3">
    <name type="scientific">Ceraceosorus bombacis</name>
    <dbReference type="NCBI Taxonomy" id="401625"/>
    <lineage>
        <taxon>Eukaryota</taxon>
        <taxon>Fungi</taxon>
        <taxon>Dikarya</taxon>
        <taxon>Basidiomycota</taxon>
        <taxon>Ustilaginomycotina</taxon>
        <taxon>Exobasidiomycetes</taxon>
        <taxon>Ceraceosorales</taxon>
        <taxon>Ceraceosoraceae</taxon>
        <taxon>Ceraceosorus</taxon>
    </lineage>
</organism>
<evidence type="ECO:0000256" key="1">
    <source>
        <dbReference type="SAM" id="MobiDB-lite"/>
    </source>
</evidence>
<keyword evidence="3" id="KW-1185">Reference proteome</keyword>
<dbReference type="AlphaFoldDB" id="A0A0P1BQ26"/>
<dbReference type="OrthoDB" id="10609645at2759"/>
<sequence length="271" mass="29471">MSSSSDPTGRASPRSQLVGYQSDHATPAEPGPDNTSAMTTAFEEGSGTREAPCELSPLWPSFWVREQTSSRAHWSEGFRFDDELPTVQADISSGSTEPINTTDAESLLAKSGVSVATASQILQYILGCECMSPRESNRRARGDGWVRTADLHYAPKLAMPWAGPRTLAHEGRPDDFNLRWAAESLCLWSKIVQKGHGPTYDLSIKEAVRFAANAVRARPDDAECLKQLMRALLGAQDPLESRHHLAQDEDAALAGEDSTVSALLLAFTPVF</sequence>
<evidence type="ECO:0000313" key="3">
    <source>
        <dbReference type="Proteomes" id="UP000054845"/>
    </source>
</evidence>
<feature type="region of interest" description="Disordered" evidence="1">
    <location>
        <begin position="1"/>
        <end position="51"/>
    </location>
</feature>